<evidence type="ECO:0000313" key="2">
    <source>
        <dbReference type="EMBL" id="MDS0293637.1"/>
    </source>
</evidence>
<keyword evidence="3" id="KW-1185">Reference proteome</keyword>
<keyword evidence="1" id="KW-1133">Transmembrane helix</keyword>
<keyword evidence="1" id="KW-0812">Transmembrane</keyword>
<gene>
    <name evidence="2" type="ORF">NDI79_05535</name>
</gene>
<protein>
    <submittedName>
        <fullName evidence="2">Uncharacterized protein</fullName>
    </submittedName>
</protein>
<accession>A0ABU2FYM9</accession>
<proteinExistence type="predicted"/>
<organism evidence="2 3">
    <name type="scientific">Halogeometricum luteum</name>
    <dbReference type="NCBI Taxonomy" id="2950537"/>
    <lineage>
        <taxon>Archaea</taxon>
        <taxon>Methanobacteriati</taxon>
        <taxon>Methanobacteriota</taxon>
        <taxon>Stenosarchaea group</taxon>
        <taxon>Halobacteria</taxon>
        <taxon>Halobacteriales</taxon>
        <taxon>Haloferacaceae</taxon>
        <taxon>Halogeometricum</taxon>
    </lineage>
</organism>
<reference evidence="2 3" key="1">
    <citation type="submission" date="2022-06" db="EMBL/GenBank/DDBJ databases">
        <title>Halogeometricum sp. a new haloarchaeum isolate from saline soil.</title>
        <authorList>
            <person name="Strakova D."/>
            <person name="Galisteo C."/>
            <person name="Sanchez-Porro C."/>
            <person name="Ventosa A."/>
        </authorList>
    </citation>
    <scope>NUCLEOTIDE SEQUENCE [LARGE SCALE GENOMIC DNA]</scope>
    <source>
        <strain evidence="3">S3BR25-2</strain>
    </source>
</reference>
<keyword evidence="1" id="KW-0472">Membrane</keyword>
<sequence length="91" mass="9749">MSRLRLTRSASARSLTLLVVGAVGLLPTVPYALAVAWCYLRLVDLFGVAAAAVVTGVGVLVTLPVVLFVLFALELLVIERLPWSADGDRER</sequence>
<evidence type="ECO:0000313" key="3">
    <source>
        <dbReference type="Proteomes" id="UP001254813"/>
    </source>
</evidence>
<feature type="transmembrane region" description="Helical" evidence="1">
    <location>
        <begin position="50"/>
        <end position="73"/>
    </location>
</feature>
<dbReference type="EMBL" id="JAMQOQ010000001">
    <property type="protein sequence ID" value="MDS0293637.1"/>
    <property type="molecule type" value="Genomic_DNA"/>
</dbReference>
<dbReference type="RefSeq" id="WP_310927445.1">
    <property type="nucleotide sequence ID" value="NZ_JAMQOQ010000001.1"/>
</dbReference>
<comment type="caution">
    <text evidence="2">The sequence shown here is derived from an EMBL/GenBank/DDBJ whole genome shotgun (WGS) entry which is preliminary data.</text>
</comment>
<dbReference type="Proteomes" id="UP001254813">
    <property type="component" value="Unassembled WGS sequence"/>
</dbReference>
<evidence type="ECO:0000256" key="1">
    <source>
        <dbReference type="SAM" id="Phobius"/>
    </source>
</evidence>
<name>A0ABU2FYM9_9EURY</name>